<evidence type="ECO:0000313" key="2">
    <source>
        <dbReference type="Proteomes" id="UP000700706"/>
    </source>
</evidence>
<dbReference type="AlphaFoldDB" id="A0A952FQ12"/>
<sequence length="70" mass="7639">MVRSEAFTIEVAGEAIGIVVAQKRGFRFYASDSHFRHLEGQEFRSVADAERAARDLGRATSLPRTAGIAS</sequence>
<dbReference type="EMBL" id="JAEKLZ010000201">
    <property type="protein sequence ID" value="MBW8726184.1"/>
    <property type="molecule type" value="Genomic_DNA"/>
</dbReference>
<proteinExistence type="predicted"/>
<evidence type="ECO:0000313" key="1">
    <source>
        <dbReference type="EMBL" id="MBW8726184.1"/>
    </source>
</evidence>
<name>A0A952FQ12_9PROT</name>
<accession>A0A952FQ12</accession>
<protein>
    <submittedName>
        <fullName evidence="1">Uncharacterized protein</fullName>
    </submittedName>
</protein>
<dbReference type="Proteomes" id="UP000700706">
    <property type="component" value="Unassembled WGS sequence"/>
</dbReference>
<gene>
    <name evidence="1" type="ORF">JF625_13640</name>
</gene>
<reference evidence="1" key="1">
    <citation type="submission" date="2020-06" db="EMBL/GenBank/DDBJ databases">
        <title>Stable isotope informed genome-resolved metagenomics uncovers potential trophic interactions in rhizosphere soil.</title>
        <authorList>
            <person name="Starr E.P."/>
            <person name="Shi S."/>
            <person name="Blazewicz S.J."/>
            <person name="Koch B.J."/>
            <person name="Probst A.J."/>
            <person name="Hungate B.A."/>
            <person name="Pett-Ridge J."/>
            <person name="Firestone M.K."/>
            <person name="Banfield J.F."/>
        </authorList>
    </citation>
    <scope>NUCLEOTIDE SEQUENCE</scope>
    <source>
        <strain evidence="1">YM_69_17</strain>
    </source>
</reference>
<organism evidence="1 2">
    <name type="scientific">Inquilinus limosus</name>
    <dbReference type="NCBI Taxonomy" id="171674"/>
    <lineage>
        <taxon>Bacteria</taxon>
        <taxon>Pseudomonadati</taxon>
        <taxon>Pseudomonadota</taxon>
        <taxon>Alphaproteobacteria</taxon>
        <taxon>Rhodospirillales</taxon>
        <taxon>Rhodospirillaceae</taxon>
        <taxon>Inquilinus</taxon>
    </lineage>
</organism>
<comment type="caution">
    <text evidence="1">The sequence shown here is derived from an EMBL/GenBank/DDBJ whole genome shotgun (WGS) entry which is preliminary data.</text>
</comment>